<sequence length="268" mass="31683">MSDRQYYSQRYNLHKNEPYSLGELKLLFVQVYYELSQEGYFEELIGYHNSFGNWVNGKKGNDLDSFVFLRIGKSGLVPIDEDTRYKEDDIFDLIELFYDYVSFSEETKYGRSFDAEKGKKYFRERINKILGNYKEGFELSPQGYIREILSNGLDSLVDDVQELDDDDKNPTEIIDDAKKKFFHYNATTSDKKAAIIELGGVLELFKTDLDKHFNNKDESDLFNLLNNYNLRHKNLNQKNNYDIEVFYPWIFFNLLAAIDACFKMINRE</sequence>
<dbReference type="OrthoDB" id="8479006at2"/>
<dbReference type="RefSeq" id="WP_053436249.1">
    <property type="nucleotide sequence ID" value="NZ_LGUF01000007.1"/>
</dbReference>
<evidence type="ECO:0000313" key="1">
    <source>
        <dbReference type="EMBL" id="KON88867.1"/>
    </source>
</evidence>
<reference evidence="2" key="1">
    <citation type="submission" date="2015-07" db="EMBL/GenBank/DDBJ databases">
        <title>Fjat-10036 dsm4.</title>
        <authorList>
            <person name="Liu B."/>
            <person name="Wang J."/>
            <person name="Zhu Y."/>
            <person name="Liu G."/>
            <person name="Chen Q."/>
            <person name="Chen Z."/>
            <person name="Lan J."/>
            <person name="Che J."/>
            <person name="Ge C."/>
            <person name="Shi H."/>
            <person name="Pan Z."/>
            <person name="Liu X."/>
        </authorList>
    </citation>
    <scope>NUCLEOTIDE SEQUENCE [LARGE SCALE GENOMIC DNA]</scope>
    <source>
        <strain evidence="2">DSM 4</strain>
    </source>
</reference>
<name>A0A0M0GHA6_SPOGL</name>
<keyword evidence="2" id="KW-1185">Reference proteome</keyword>
<dbReference type="PATRIC" id="fig|1459.3.peg.4425"/>
<organism evidence="1 2">
    <name type="scientific">Sporosarcina globispora</name>
    <name type="common">Bacillus globisporus</name>
    <dbReference type="NCBI Taxonomy" id="1459"/>
    <lineage>
        <taxon>Bacteria</taxon>
        <taxon>Bacillati</taxon>
        <taxon>Bacillota</taxon>
        <taxon>Bacilli</taxon>
        <taxon>Bacillales</taxon>
        <taxon>Caryophanaceae</taxon>
        <taxon>Sporosarcina</taxon>
    </lineage>
</organism>
<gene>
    <name evidence="1" type="ORF">AF332_20065</name>
</gene>
<dbReference type="Proteomes" id="UP000037109">
    <property type="component" value="Unassembled WGS sequence"/>
</dbReference>
<proteinExistence type="predicted"/>
<evidence type="ECO:0000313" key="2">
    <source>
        <dbReference type="Proteomes" id="UP000037109"/>
    </source>
</evidence>
<comment type="caution">
    <text evidence="1">The sequence shown here is derived from an EMBL/GenBank/DDBJ whole genome shotgun (WGS) entry which is preliminary data.</text>
</comment>
<accession>A0A0M0GHA6</accession>
<protein>
    <submittedName>
        <fullName evidence="1">Uncharacterized protein</fullName>
    </submittedName>
</protein>
<dbReference type="EMBL" id="LGUF01000007">
    <property type="protein sequence ID" value="KON88867.1"/>
    <property type="molecule type" value="Genomic_DNA"/>
</dbReference>
<dbReference type="AlphaFoldDB" id="A0A0M0GHA6"/>